<name>A0A7W8AHR9_9ACTN</name>
<gene>
    <name evidence="1" type="ORF">HNR40_010612</name>
</gene>
<proteinExistence type="predicted"/>
<dbReference type="Proteomes" id="UP000568380">
    <property type="component" value="Unassembled WGS sequence"/>
</dbReference>
<comment type="caution">
    <text evidence="1">The sequence shown here is derived from an EMBL/GenBank/DDBJ whole genome shotgun (WGS) entry which is preliminary data.</text>
</comment>
<evidence type="ECO:0000313" key="1">
    <source>
        <dbReference type="EMBL" id="MBB5085098.1"/>
    </source>
</evidence>
<organism evidence="1 2">
    <name type="scientific">Nonomuraea endophytica</name>
    <dbReference type="NCBI Taxonomy" id="714136"/>
    <lineage>
        <taxon>Bacteria</taxon>
        <taxon>Bacillati</taxon>
        <taxon>Actinomycetota</taxon>
        <taxon>Actinomycetes</taxon>
        <taxon>Streptosporangiales</taxon>
        <taxon>Streptosporangiaceae</taxon>
        <taxon>Nonomuraea</taxon>
    </lineage>
</organism>
<dbReference type="RefSeq" id="WP_184976248.1">
    <property type="nucleotide sequence ID" value="NZ_JACHIN010000031.1"/>
</dbReference>
<keyword evidence="2" id="KW-1185">Reference proteome</keyword>
<accession>A0A7W8AHR9</accession>
<reference evidence="1 2" key="1">
    <citation type="submission" date="2020-08" db="EMBL/GenBank/DDBJ databases">
        <title>Genomic Encyclopedia of Type Strains, Phase IV (KMG-IV): sequencing the most valuable type-strain genomes for metagenomic binning, comparative biology and taxonomic classification.</title>
        <authorList>
            <person name="Goeker M."/>
        </authorList>
    </citation>
    <scope>NUCLEOTIDE SEQUENCE [LARGE SCALE GENOMIC DNA]</scope>
    <source>
        <strain evidence="1 2">DSM 45385</strain>
    </source>
</reference>
<dbReference type="EMBL" id="JACHIN010000031">
    <property type="protein sequence ID" value="MBB5085098.1"/>
    <property type="molecule type" value="Genomic_DNA"/>
</dbReference>
<sequence>MSTSPTRIRDSDCGSAGRVTGGELAVDLLLGHPQADRIEGVVLALGVLLIGADPDQADERHDDHTSVHQTCCRMLMNTSGK</sequence>
<protein>
    <submittedName>
        <fullName evidence="1">Uncharacterized protein</fullName>
    </submittedName>
</protein>
<evidence type="ECO:0000313" key="2">
    <source>
        <dbReference type="Proteomes" id="UP000568380"/>
    </source>
</evidence>
<dbReference type="AlphaFoldDB" id="A0A7W8AHR9"/>